<dbReference type="Pfam" id="PF14607">
    <property type="entry name" value="GxDLY"/>
    <property type="match status" value="1"/>
</dbReference>
<dbReference type="Gene3D" id="3.40.50.1110">
    <property type="entry name" value="SGNH hydrolase"/>
    <property type="match status" value="1"/>
</dbReference>
<dbReference type="InterPro" id="IPR051532">
    <property type="entry name" value="Ester_Hydrolysis_Enzymes"/>
</dbReference>
<feature type="domain" description="SGNH hydrolase-type esterase" evidence="1">
    <location>
        <begin position="166"/>
        <end position="335"/>
    </location>
</feature>
<evidence type="ECO:0008006" key="7">
    <source>
        <dbReference type="Google" id="ProtNLM"/>
    </source>
</evidence>
<name>A0A1B1SDA5_9BACT</name>
<dbReference type="Gene3D" id="2.60.120.260">
    <property type="entry name" value="Galactose-binding domain-like"/>
    <property type="match status" value="1"/>
</dbReference>
<dbReference type="PANTHER" id="PTHR30383">
    <property type="entry name" value="THIOESTERASE 1/PROTEASE 1/LYSOPHOSPHOLIPASE L1"/>
    <property type="match status" value="1"/>
</dbReference>
<accession>A0A1Z2XKS4</accession>
<dbReference type="KEGG" id="pary:A4V02_13585"/>
<dbReference type="SUPFAM" id="SSF52266">
    <property type="entry name" value="SGNH hydrolase"/>
    <property type="match status" value="1"/>
</dbReference>
<evidence type="ECO:0000259" key="1">
    <source>
        <dbReference type="Pfam" id="PF14606"/>
    </source>
</evidence>
<reference evidence="5" key="1">
    <citation type="submission" date="2016-04" db="EMBL/GenBank/DDBJ databases">
        <title>Complete Genome Sequences of Twelve Strains of a Stable Defined Moderately Diverse Mouse Microbiota 2 (sDMDMm2).</title>
        <authorList>
            <person name="Uchimura Y."/>
            <person name="Wyss M."/>
            <person name="Brugiroux S."/>
            <person name="Limenitakis J.P."/>
            <person name="Stecher B."/>
            <person name="McCoy K.D."/>
            <person name="Macpherson A.J."/>
        </authorList>
    </citation>
    <scope>NUCLEOTIDE SEQUENCE [LARGE SCALE GENOMIC DNA]</scope>
    <source>
        <strain evidence="5">YL27</strain>
    </source>
</reference>
<evidence type="ECO:0000259" key="2">
    <source>
        <dbReference type="Pfam" id="PF14607"/>
    </source>
</evidence>
<dbReference type="Pfam" id="PF14606">
    <property type="entry name" value="Lipase_GDSL_3"/>
    <property type="match status" value="1"/>
</dbReference>
<dbReference type="InterPro" id="IPR013830">
    <property type="entry name" value="SGNH_hydro"/>
</dbReference>
<dbReference type="Proteomes" id="UP000306630">
    <property type="component" value="Unassembled WGS sequence"/>
</dbReference>
<sequence length="348" mass="38651">MAAALPSAYAAKNKTKFVPGKDLTLIGKVMPTPDRYARVDTVKYDGFTDYQRRSLNQESSGLALVFKTNSDRVEVNFDYKKRHHAYNGTDVASAGADLYIKRDGKWVYAGSGVPSAKGEPVALVSAMAPGEKECLLYMPLRSIIDEVYVGISPDATITPMENPFKHKIVFWGSSFTHGVSANRSGMAYPLQLQRATGLDIRSLGVSGNSKLQQSYARVLADSDADAFVFDAFSNPQAPEIRENFNDFVKTIRAKHPVTPIIFQQTIYRGSRNFNTDNDQKEAAKMAAAEEMVRKAMETDPNIYIVYPAADTDGSTCTDKTHPSDMGYYNWMESIRQPILDILAKYNMK</sequence>
<dbReference type="InterPro" id="IPR032740">
    <property type="entry name" value="GxDLY"/>
</dbReference>
<dbReference type="Proteomes" id="UP000186351">
    <property type="component" value="Chromosome"/>
</dbReference>
<protein>
    <recommendedName>
        <fullName evidence="7">Lipase</fullName>
    </recommendedName>
</protein>
<dbReference type="AlphaFoldDB" id="A0A1B1SDA5"/>
<dbReference type="STRING" id="1796646.A4V02_13585"/>
<evidence type="ECO:0000313" key="5">
    <source>
        <dbReference type="Proteomes" id="UP000186351"/>
    </source>
</evidence>
<evidence type="ECO:0000313" key="6">
    <source>
        <dbReference type="Proteomes" id="UP000306630"/>
    </source>
</evidence>
<dbReference type="EMBL" id="SRYD01000017">
    <property type="protein sequence ID" value="TGY74821.1"/>
    <property type="molecule type" value="Genomic_DNA"/>
</dbReference>
<dbReference type="InterPro" id="IPR036514">
    <property type="entry name" value="SGNH_hydro_sf"/>
</dbReference>
<dbReference type="GO" id="GO:0016788">
    <property type="term" value="F:hydrolase activity, acting on ester bonds"/>
    <property type="evidence" value="ECO:0007669"/>
    <property type="project" value="UniProtKB-ARBA"/>
</dbReference>
<reference evidence="4 6" key="3">
    <citation type="submission" date="2019-04" db="EMBL/GenBank/DDBJ databases">
        <title>Microbes associate with the intestines of laboratory mice.</title>
        <authorList>
            <person name="Navarre W."/>
            <person name="Wong E."/>
            <person name="Huang K."/>
            <person name="Tropini C."/>
            <person name="Ng K."/>
            <person name="Yu B."/>
        </authorList>
    </citation>
    <scope>NUCLEOTIDE SEQUENCE [LARGE SCALE GENOMIC DNA]</scope>
    <source>
        <strain evidence="4 6">NM06_A21</strain>
    </source>
</reference>
<dbReference type="EMBL" id="CP015402">
    <property type="protein sequence ID" value="ANU64650.2"/>
    <property type="molecule type" value="Genomic_DNA"/>
</dbReference>
<evidence type="ECO:0000313" key="3">
    <source>
        <dbReference type="EMBL" id="ANU64650.2"/>
    </source>
</evidence>
<reference evidence="3" key="2">
    <citation type="submission" date="2017-04" db="EMBL/GenBank/DDBJ databases">
        <title>Complete Genome Sequences of Twelve Strains of a Stable Defined Moderately Diverse Mouse Microbiota 2 (sDMDMm2).</title>
        <authorList>
            <person name="Uchimura Y."/>
            <person name="Wyss M."/>
            <person name="Brugiroux S."/>
            <person name="Limenitakis J.P."/>
            <person name="Stecher B."/>
            <person name="McCoy K.D."/>
            <person name="Macpherson A.J."/>
        </authorList>
    </citation>
    <scope>NUCLEOTIDE SEQUENCE</scope>
    <source>
        <strain evidence="3">YL27</strain>
    </source>
</reference>
<gene>
    <name evidence="3" type="ORF">A4V02_13585</name>
    <name evidence="4" type="ORF">E5333_05525</name>
</gene>
<organism evidence="3 5">
    <name type="scientific">Muribaculum intestinale</name>
    <dbReference type="NCBI Taxonomy" id="1796646"/>
    <lineage>
        <taxon>Bacteria</taxon>
        <taxon>Pseudomonadati</taxon>
        <taxon>Bacteroidota</taxon>
        <taxon>Bacteroidia</taxon>
        <taxon>Bacteroidales</taxon>
        <taxon>Muribaculaceae</taxon>
        <taxon>Muribaculum</taxon>
    </lineage>
</organism>
<accession>A0A1B1SDA5</accession>
<proteinExistence type="predicted"/>
<dbReference type="PANTHER" id="PTHR30383:SF29">
    <property type="entry name" value="SGNH HYDROLASE-TYPE ESTERASE DOMAIN-CONTAINING PROTEIN"/>
    <property type="match status" value="1"/>
</dbReference>
<keyword evidence="5" id="KW-1185">Reference proteome</keyword>
<dbReference type="OrthoDB" id="5624617at2"/>
<feature type="domain" description="SGNH hydrolase-type esterase N-terminal" evidence="2">
    <location>
        <begin position="23"/>
        <end position="157"/>
    </location>
</feature>
<evidence type="ECO:0000313" key="4">
    <source>
        <dbReference type="EMBL" id="TGY74821.1"/>
    </source>
</evidence>